<reference evidence="2 3" key="1">
    <citation type="submission" date="2024-10" db="EMBL/GenBank/DDBJ databases">
        <title>Updated reference genomes for cyclostephanoid diatoms.</title>
        <authorList>
            <person name="Roberts W.R."/>
            <person name="Alverson A.J."/>
        </authorList>
    </citation>
    <scope>NUCLEOTIDE SEQUENCE [LARGE SCALE GENOMIC DNA]</scope>
    <source>
        <strain evidence="2 3">AJA228-03</strain>
    </source>
</reference>
<dbReference type="InterPro" id="IPR027417">
    <property type="entry name" value="P-loop_NTPase"/>
</dbReference>
<dbReference type="Proteomes" id="UP001530377">
    <property type="component" value="Unassembled WGS sequence"/>
</dbReference>
<accession>A0ABD3R464</accession>
<evidence type="ECO:0000259" key="1">
    <source>
        <dbReference type="Pfam" id="PF13191"/>
    </source>
</evidence>
<keyword evidence="3" id="KW-1185">Reference proteome</keyword>
<dbReference type="InterPro" id="IPR053159">
    <property type="entry name" value="Hybrid_Histidine_Kinase"/>
</dbReference>
<feature type="non-terminal residue" evidence="2">
    <location>
        <position position="1"/>
    </location>
</feature>
<comment type="caution">
    <text evidence="2">The sequence shown here is derived from an EMBL/GenBank/DDBJ whole genome shotgun (WGS) entry which is preliminary data.</text>
</comment>
<feature type="domain" description="Orc1-like AAA ATPase" evidence="1">
    <location>
        <begin position="313"/>
        <end position="494"/>
    </location>
</feature>
<sequence>EVLPAPLRQWIEDESWWMNFFARQEPGGGENVIKQTILRKTVIAFGIAELLRQVARFHHISALPQASVDDRCSIDNFVVRTKEPGRRSHPTWKDIEGVDMLSPKLSVNIVEPSFLQEENDGDQDDEMGRYLEAEFSTVPDAVGEAVFVNQSEEDDRCHSFGVLLYELFFNCPPLSAGDNPHDGGGPVSPTSRDVDSSLERSCKKIQLVDLRAVSMTETRSVAHVRRENSYPALHRGGCAELSGGGLPSSLSVVIHNLLDCGEEDHPENAYESLEAVINDLHLLLLDPRRFLFNHELIYDNNGRVKLSFREHHLYGRENEEALITEAFCRVSSGKSESLFIGGFSGSGKSRLVSGLTARFDAVGGYVLTHKFDQMSQEKLILDIVAMFDELCLLIKEKSTQQDLLVLVHNLALVFGSDWSILAQLLPNIKALVPHLERLADDKEEFDNQMNVRSLCFTLQRFLRVVSSATHPVMLFLDDLQWCDKAVFTVVESLLCDTFGSTCLFVVGTYRSNEVADDHEIFCLEQRLKSFGVSTTKLSLEGLNPKDLNIMISDALCIFPRITKPLSDIIHQKTKGNPFYILSFMRSLVDGGLLEYSINRRRWVWDEVDVSSMDITGNVLFLLSTKMNGLSSNLQSALKVAACFGIKIEKSVVETLRTHPEHSDIHDDLDQVVKEGFMVKGGTSEFKFVHDKMREAAYDLIQEKDKDQFHYRLGMILYSITKGRCGDNLLFSIVVQIKHGIRNLAEESPELRIDIAKLFELSGSKAAASSDHAASCSYLNSALSLLPPDHWKSHYDLSLQIYLRLANSCYSCGDLGKAQCILQEMTPQCLCIEHKVPGHLLLAKILLDRKSIMEAYFLCREVLSQLGEEIPESLYPFQVPLMLVATTNMVKQISENDLLEMKEMDERLSMSMKFYNIITSAAFFGKPNLLLFFICKMVQLTMKNGLCKHSILGLVKFAAALCNNKFAKIGGGIALGSRIGKTAISCATKRYHTSEQLLNAKFVYYGFIAFHTEPLQTCADMLRQGFDATMSFGDSGTAFLNSMQHIRTAWIAGERLPALLERIDYYLGLTNTYQNEIVKMALTLFRDPISVLIDRGGSFSSIPPTVDISIVMESTHMLAGLYFICATQAYWQGHNERCDYFIKKFATLTTFDPCRQLFITFIEGMNSLALLKVASHRGRNKFIGSKVTISKAISNAILVLKAAALRSSWNFQNKVHLLEAEQFSLQNKNNDAQASYAAAIRCARSSGFIHEQGLACEHAGYHCNNINDFSSAWTFFDQAKQCYTAWGSQMKVNSITLQLELLSDYMPLGAS</sequence>
<dbReference type="SUPFAM" id="SSF52540">
    <property type="entry name" value="P-loop containing nucleoside triphosphate hydrolases"/>
    <property type="match status" value="1"/>
</dbReference>
<evidence type="ECO:0000313" key="3">
    <source>
        <dbReference type="Proteomes" id="UP001530377"/>
    </source>
</evidence>
<dbReference type="PANTHER" id="PTHR43642:SF1">
    <property type="entry name" value="HYBRID SIGNAL TRANSDUCTION HISTIDINE KINASE G"/>
    <property type="match status" value="1"/>
</dbReference>
<name>A0ABD3R464_9STRA</name>
<dbReference type="PANTHER" id="PTHR43642">
    <property type="entry name" value="HYBRID SIGNAL TRANSDUCTION HISTIDINE KINASE G"/>
    <property type="match status" value="1"/>
</dbReference>
<protein>
    <recommendedName>
        <fullName evidence="1">Orc1-like AAA ATPase domain-containing protein</fullName>
    </recommendedName>
</protein>
<dbReference type="Pfam" id="PF13191">
    <property type="entry name" value="AAA_16"/>
    <property type="match status" value="1"/>
</dbReference>
<evidence type="ECO:0000313" key="2">
    <source>
        <dbReference type="EMBL" id="KAL3807287.1"/>
    </source>
</evidence>
<dbReference type="InterPro" id="IPR041664">
    <property type="entry name" value="AAA_16"/>
</dbReference>
<dbReference type="EMBL" id="JALLPB020000648">
    <property type="protein sequence ID" value="KAL3807287.1"/>
    <property type="molecule type" value="Genomic_DNA"/>
</dbReference>
<organism evidence="2 3">
    <name type="scientific">Cyclostephanos tholiformis</name>
    <dbReference type="NCBI Taxonomy" id="382380"/>
    <lineage>
        <taxon>Eukaryota</taxon>
        <taxon>Sar</taxon>
        <taxon>Stramenopiles</taxon>
        <taxon>Ochrophyta</taxon>
        <taxon>Bacillariophyta</taxon>
        <taxon>Coscinodiscophyceae</taxon>
        <taxon>Thalassiosirophycidae</taxon>
        <taxon>Stephanodiscales</taxon>
        <taxon>Stephanodiscaceae</taxon>
        <taxon>Cyclostephanos</taxon>
    </lineage>
</organism>
<gene>
    <name evidence="2" type="ORF">ACHAXA_009201</name>
</gene>
<proteinExistence type="predicted"/>